<dbReference type="InterPro" id="IPR036779">
    <property type="entry name" value="LysM_dom_sf"/>
</dbReference>
<dbReference type="Proteomes" id="UP001361570">
    <property type="component" value="Unassembled WGS sequence"/>
</dbReference>
<dbReference type="EMBL" id="JBAPLU010000008">
    <property type="protein sequence ID" value="MEI4272092.1"/>
    <property type="molecule type" value="Genomic_DNA"/>
</dbReference>
<sequence>MTVRRWVVTTLVMAAVGWVLRALAPGGPALQAALTDPQHVVDTVGADALLLPVAWAAAVLCWSWGVVGLALTRLSARTGVTGRLAGALLHVVLPAGLRQVAAVAVGVSLAATPVAAWAAPAQHGAVPTTSVQKVGPADAAWSDVGAPDGGNGEVPVVPDWPGAPGWDEHVVVRGDCLWDIAAAWLADRTDGPVGAAATAQAVQAWWSANVDVVGPDPDLLLPGQVLRAPALP</sequence>
<comment type="caution">
    <text evidence="2">The sequence shown here is derived from an EMBL/GenBank/DDBJ whole genome shotgun (WGS) entry which is preliminary data.</text>
</comment>
<name>A0ABU8DTA8_9ACTN</name>
<evidence type="ECO:0000313" key="3">
    <source>
        <dbReference type="Proteomes" id="UP001361570"/>
    </source>
</evidence>
<dbReference type="RefSeq" id="WP_336404228.1">
    <property type="nucleotide sequence ID" value="NZ_JBAPLU010000008.1"/>
</dbReference>
<reference evidence="2 3" key="1">
    <citation type="submission" date="2024-03" db="EMBL/GenBank/DDBJ databases">
        <title>Draft genome sequence of Klenkia sp. LSe6-5.</title>
        <authorList>
            <person name="Duangmal K."/>
            <person name="Chantavorakit T."/>
        </authorList>
    </citation>
    <scope>NUCLEOTIDE SEQUENCE [LARGE SCALE GENOMIC DNA]</scope>
    <source>
        <strain evidence="2 3">LSe6-5</strain>
    </source>
</reference>
<accession>A0ABU8DTA8</accession>
<keyword evidence="1" id="KW-0472">Membrane</keyword>
<evidence type="ECO:0000256" key="1">
    <source>
        <dbReference type="SAM" id="Phobius"/>
    </source>
</evidence>
<feature type="transmembrane region" description="Helical" evidence="1">
    <location>
        <begin position="48"/>
        <end position="71"/>
    </location>
</feature>
<evidence type="ECO:0000313" key="2">
    <source>
        <dbReference type="EMBL" id="MEI4272092.1"/>
    </source>
</evidence>
<keyword evidence="1" id="KW-0812">Transmembrane</keyword>
<keyword evidence="1" id="KW-1133">Transmembrane helix</keyword>
<organism evidence="2 3">
    <name type="scientific">Klenkia sesuvii</name>
    <dbReference type="NCBI Taxonomy" id="3103137"/>
    <lineage>
        <taxon>Bacteria</taxon>
        <taxon>Bacillati</taxon>
        <taxon>Actinomycetota</taxon>
        <taxon>Actinomycetes</taxon>
        <taxon>Geodermatophilales</taxon>
        <taxon>Geodermatophilaceae</taxon>
        <taxon>Klenkia</taxon>
    </lineage>
</organism>
<keyword evidence="3" id="KW-1185">Reference proteome</keyword>
<protein>
    <recommendedName>
        <fullName evidence="4">LysM domain-containing protein</fullName>
    </recommendedName>
</protein>
<evidence type="ECO:0008006" key="4">
    <source>
        <dbReference type="Google" id="ProtNLM"/>
    </source>
</evidence>
<proteinExistence type="predicted"/>
<dbReference type="Gene3D" id="3.10.350.10">
    <property type="entry name" value="LysM domain"/>
    <property type="match status" value="1"/>
</dbReference>
<gene>
    <name evidence="2" type="ORF">TEK04_10195</name>
</gene>